<feature type="transmembrane region" description="Helical" evidence="1">
    <location>
        <begin position="91"/>
        <end position="111"/>
    </location>
</feature>
<dbReference type="SUPFAM" id="SSF81321">
    <property type="entry name" value="Family A G protein-coupled receptor-like"/>
    <property type="match status" value="1"/>
</dbReference>
<dbReference type="Pfam" id="PF10328">
    <property type="entry name" value="7TM_GPCR_Srx"/>
    <property type="match status" value="1"/>
</dbReference>
<dbReference type="eggNOG" id="ENOG502TFRJ">
    <property type="taxonomic scope" value="Eukaryota"/>
</dbReference>
<feature type="transmembrane region" description="Helical" evidence="1">
    <location>
        <begin position="20"/>
        <end position="47"/>
    </location>
</feature>
<evidence type="ECO:0000259" key="2">
    <source>
        <dbReference type="Pfam" id="PF10328"/>
    </source>
</evidence>
<feature type="domain" description="7TM GPCR serpentine receptor class x (Srx)" evidence="2">
    <location>
        <begin position="25"/>
        <end position="278"/>
    </location>
</feature>
<keyword evidence="1" id="KW-1133">Transmembrane helix</keyword>
<feature type="transmembrane region" description="Helical" evidence="1">
    <location>
        <begin position="59"/>
        <end position="79"/>
    </location>
</feature>
<gene>
    <name evidence="3" type="primary">Cre-srx-95</name>
    <name evidence="3" type="ORF">CRE_26224</name>
</gene>
<sequence length="307" mass="34601">MYFQFNSTIEIQPNERTWTAVLLLMISFVGGAINAYIASGFMFGIRFRGGFFIFSISKSFSNILICSLVFLWLVPAVFVKENLLSDYFNMILSQFLLFGLYIQGNLTQCFLSLNRFATICFVGSVKRKNSDLIALAVFTSWFSAIIWTLLGYPECTCFFSSESLTFRYADDCHVSNYQLQLYCAFVLMMISNMLNVISFLIICCGGAKSVSFSCRNASRRKQRNARMFIQCMVQSILFIIDVFLISSLNSGSFGDIIVALPSMAFFALFDGLVMLICNNDIQPACIASRNLQKKSSVISISASDFRM</sequence>
<dbReference type="AlphaFoldDB" id="E3LQV4"/>
<dbReference type="OrthoDB" id="5821435at2759"/>
<feature type="transmembrane region" description="Helical" evidence="1">
    <location>
        <begin position="179"/>
        <end position="207"/>
    </location>
</feature>
<keyword evidence="1" id="KW-0812">Transmembrane</keyword>
<reference evidence="3" key="1">
    <citation type="submission" date="2007-07" db="EMBL/GenBank/DDBJ databases">
        <title>PCAP assembly of the Caenorhabditis remanei genome.</title>
        <authorList>
            <consortium name="The Caenorhabditis remanei Sequencing Consortium"/>
            <person name="Wilson R.K."/>
        </authorList>
    </citation>
    <scope>NUCLEOTIDE SEQUENCE [LARGE SCALE GENOMIC DNA]</scope>
    <source>
        <strain evidence="3">PB4641</strain>
    </source>
</reference>
<protein>
    <submittedName>
        <fullName evidence="3">CRE-SRX-95 protein</fullName>
    </submittedName>
</protein>
<dbReference type="InParanoid" id="E3LQV4"/>
<accession>E3LQV4</accession>
<dbReference type="PANTHER" id="PTHR46611:SF8">
    <property type="entry name" value="7TM GPCR SERPENTINE RECEPTOR CLASS X (SRX) DOMAIN-CONTAINING PROTEIN"/>
    <property type="match status" value="1"/>
</dbReference>
<feature type="transmembrane region" description="Helical" evidence="1">
    <location>
        <begin position="256"/>
        <end position="277"/>
    </location>
</feature>
<dbReference type="OMA" id="NDIQPAC"/>
<name>E3LQV4_CAERE</name>
<evidence type="ECO:0000313" key="3">
    <source>
        <dbReference type="EMBL" id="EFP07315.1"/>
    </source>
</evidence>
<dbReference type="PANTHER" id="PTHR46611">
    <property type="entry name" value="SERPENTINE RECEPTOR, CLASS X-RELATED"/>
    <property type="match status" value="1"/>
</dbReference>
<dbReference type="InterPro" id="IPR019430">
    <property type="entry name" value="7TM_GPCR_serpentine_rcpt_Srx"/>
</dbReference>
<dbReference type="Proteomes" id="UP000008281">
    <property type="component" value="Unassembled WGS sequence"/>
</dbReference>
<proteinExistence type="predicted"/>
<feature type="transmembrane region" description="Helical" evidence="1">
    <location>
        <begin position="132"/>
        <end position="152"/>
    </location>
</feature>
<evidence type="ECO:0000313" key="4">
    <source>
        <dbReference type="Proteomes" id="UP000008281"/>
    </source>
</evidence>
<feature type="transmembrane region" description="Helical" evidence="1">
    <location>
        <begin position="228"/>
        <end position="250"/>
    </location>
</feature>
<dbReference type="Gene3D" id="1.20.1070.10">
    <property type="entry name" value="Rhodopsin 7-helix transmembrane proteins"/>
    <property type="match status" value="1"/>
</dbReference>
<dbReference type="FunCoup" id="E3LQV4">
    <property type="interactions" value="10"/>
</dbReference>
<dbReference type="HOGENOM" id="CLU_909826_0_0_1"/>
<keyword evidence="4" id="KW-1185">Reference proteome</keyword>
<organism evidence="4">
    <name type="scientific">Caenorhabditis remanei</name>
    <name type="common">Caenorhabditis vulgaris</name>
    <dbReference type="NCBI Taxonomy" id="31234"/>
    <lineage>
        <taxon>Eukaryota</taxon>
        <taxon>Metazoa</taxon>
        <taxon>Ecdysozoa</taxon>
        <taxon>Nematoda</taxon>
        <taxon>Chromadorea</taxon>
        <taxon>Rhabditida</taxon>
        <taxon>Rhabditina</taxon>
        <taxon>Rhabditomorpha</taxon>
        <taxon>Rhabditoidea</taxon>
        <taxon>Rhabditidae</taxon>
        <taxon>Peloderinae</taxon>
        <taxon>Caenorhabditis</taxon>
    </lineage>
</organism>
<evidence type="ECO:0000256" key="1">
    <source>
        <dbReference type="SAM" id="Phobius"/>
    </source>
</evidence>
<dbReference type="EMBL" id="DS268413">
    <property type="protein sequence ID" value="EFP07315.1"/>
    <property type="molecule type" value="Genomic_DNA"/>
</dbReference>
<keyword evidence="1" id="KW-0472">Membrane</keyword>